<proteinExistence type="predicted"/>
<feature type="non-terminal residue" evidence="1">
    <location>
        <position position="135"/>
    </location>
</feature>
<evidence type="ECO:0000313" key="2">
    <source>
        <dbReference type="Proteomes" id="UP001057375"/>
    </source>
</evidence>
<name>A0ABQ5KRV3_9EUKA</name>
<reference evidence="1" key="1">
    <citation type="submission" date="2022-03" db="EMBL/GenBank/DDBJ databases">
        <title>Draft genome sequence of Aduncisulcus paluster, a free-living microaerophilic Fornicata.</title>
        <authorList>
            <person name="Yuyama I."/>
            <person name="Kume K."/>
            <person name="Tamura T."/>
            <person name="Inagaki Y."/>
            <person name="Hashimoto T."/>
        </authorList>
    </citation>
    <scope>NUCLEOTIDE SEQUENCE</scope>
    <source>
        <strain evidence="1">NY0171</strain>
    </source>
</reference>
<gene>
    <name evidence="1" type="ORF">ADUPG1_002945</name>
</gene>
<feature type="non-terminal residue" evidence="1">
    <location>
        <position position="1"/>
    </location>
</feature>
<dbReference type="Gene3D" id="3.10.50.10">
    <property type="match status" value="1"/>
</dbReference>
<comment type="caution">
    <text evidence="1">The sequence shown here is derived from an EMBL/GenBank/DDBJ whole genome shotgun (WGS) entry which is preliminary data.</text>
</comment>
<dbReference type="Gene3D" id="3.20.20.80">
    <property type="entry name" value="Glycosidases"/>
    <property type="match status" value="1"/>
</dbReference>
<sequence>HDYEPKYYSLPVNESKPVVTPLAPMDKMLADLEKELALIGEEKLDSVALQLNMATAQWKVVSGVIKGPGGERYPYRPTYEALVQRMAVIEREDAEGFKRFEDSSPYLHYYDREDETWNTIWYEDETSLQGKIDGA</sequence>
<organism evidence="1 2">
    <name type="scientific">Aduncisulcus paluster</name>
    <dbReference type="NCBI Taxonomy" id="2918883"/>
    <lineage>
        <taxon>Eukaryota</taxon>
        <taxon>Metamonada</taxon>
        <taxon>Carpediemonas-like organisms</taxon>
        <taxon>Aduncisulcus</taxon>
    </lineage>
</organism>
<dbReference type="Proteomes" id="UP001057375">
    <property type="component" value="Unassembled WGS sequence"/>
</dbReference>
<keyword evidence="2" id="KW-1185">Reference proteome</keyword>
<evidence type="ECO:0000313" key="1">
    <source>
        <dbReference type="EMBL" id="GKT35201.1"/>
    </source>
</evidence>
<protein>
    <submittedName>
        <fullName evidence="1">S-layer homology domain-containing protein</fullName>
    </submittedName>
</protein>
<dbReference type="InterPro" id="IPR029070">
    <property type="entry name" value="Chitinase_insertion_sf"/>
</dbReference>
<accession>A0ABQ5KRV3</accession>
<dbReference type="EMBL" id="BQXS01003722">
    <property type="protein sequence ID" value="GKT35201.1"/>
    <property type="molecule type" value="Genomic_DNA"/>
</dbReference>